<dbReference type="AlphaFoldDB" id="A0A9P4UQR9"/>
<sequence length="61" mass="6898">MLVAWIDDVRGYQLPTTHYPLPTTNSPLPSACCPEHAARSMPETDNSRATCLRSWFQVHRA</sequence>
<evidence type="ECO:0000313" key="2">
    <source>
        <dbReference type="Proteomes" id="UP000799441"/>
    </source>
</evidence>
<proteinExistence type="predicted"/>
<organism evidence="1 2">
    <name type="scientific">Polychaeton citri CBS 116435</name>
    <dbReference type="NCBI Taxonomy" id="1314669"/>
    <lineage>
        <taxon>Eukaryota</taxon>
        <taxon>Fungi</taxon>
        <taxon>Dikarya</taxon>
        <taxon>Ascomycota</taxon>
        <taxon>Pezizomycotina</taxon>
        <taxon>Dothideomycetes</taxon>
        <taxon>Dothideomycetidae</taxon>
        <taxon>Capnodiales</taxon>
        <taxon>Capnodiaceae</taxon>
        <taxon>Polychaeton</taxon>
    </lineage>
</organism>
<keyword evidence="2" id="KW-1185">Reference proteome</keyword>
<name>A0A9P4UQR9_9PEZI</name>
<protein>
    <submittedName>
        <fullName evidence="1">Uncharacterized protein</fullName>
    </submittedName>
</protein>
<reference evidence="1" key="1">
    <citation type="journal article" date="2020" name="Stud. Mycol.">
        <title>101 Dothideomycetes genomes: a test case for predicting lifestyles and emergence of pathogens.</title>
        <authorList>
            <person name="Haridas S."/>
            <person name="Albert R."/>
            <person name="Binder M."/>
            <person name="Bloem J."/>
            <person name="Labutti K."/>
            <person name="Salamov A."/>
            <person name="Andreopoulos B."/>
            <person name="Baker S."/>
            <person name="Barry K."/>
            <person name="Bills G."/>
            <person name="Bluhm B."/>
            <person name="Cannon C."/>
            <person name="Castanera R."/>
            <person name="Culley D."/>
            <person name="Daum C."/>
            <person name="Ezra D."/>
            <person name="Gonzalez J."/>
            <person name="Henrissat B."/>
            <person name="Kuo A."/>
            <person name="Liang C."/>
            <person name="Lipzen A."/>
            <person name="Lutzoni F."/>
            <person name="Magnuson J."/>
            <person name="Mondo S."/>
            <person name="Nolan M."/>
            <person name="Ohm R."/>
            <person name="Pangilinan J."/>
            <person name="Park H.-J."/>
            <person name="Ramirez L."/>
            <person name="Alfaro M."/>
            <person name="Sun H."/>
            <person name="Tritt A."/>
            <person name="Yoshinaga Y."/>
            <person name="Zwiers L.-H."/>
            <person name="Turgeon B."/>
            <person name="Goodwin S."/>
            <person name="Spatafora J."/>
            <person name="Crous P."/>
            <person name="Grigoriev I."/>
        </authorList>
    </citation>
    <scope>NUCLEOTIDE SEQUENCE</scope>
    <source>
        <strain evidence="1">CBS 116435</strain>
    </source>
</reference>
<accession>A0A9P4UQR9</accession>
<dbReference type="Proteomes" id="UP000799441">
    <property type="component" value="Unassembled WGS sequence"/>
</dbReference>
<dbReference type="EMBL" id="MU003778">
    <property type="protein sequence ID" value="KAF2723149.1"/>
    <property type="molecule type" value="Genomic_DNA"/>
</dbReference>
<gene>
    <name evidence="1" type="ORF">K431DRAFT_283311</name>
</gene>
<evidence type="ECO:0000313" key="1">
    <source>
        <dbReference type="EMBL" id="KAF2723149.1"/>
    </source>
</evidence>
<comment type="caution">
    <text evidence="1">The sequence shown here is derived from an EMBL/GenBank/DDBJ whole genome shotgun (WGS) entry which is preliminary data.</text>
</comment>